<organism evidence="1 2">
    <name type="scientific">Saccharopolyspora spinosa</name>
    <dbReference type="NCBI Taxonomy" id="60894"/>
    <lineage>
        <taxon>Bacteria</taxon>
        <taxon>Bacillati</taxon>
        <taxon>Actinomycetota</taxon>
        <taxon>Actinomycetes</taxon>
        <taxon>Pseudonocardiales</taxon>
        <taxon>Pseudonocardiaceae</taxon>
        <taxon>Saccharopolyspora</taxon>
    </lineage>
</organism>
<keyword evidence="2" id="KW-1185">Reference proteome</keyword>
<gene>
    <name evidence="1" type="ORF">A8926_6269</name>
</gene>
<dbReference type="RefSeq" id="WP_010314177.1">
    <property type="nucleotide sequence ID" value="NZ_CP061007.1"/>
</dbReference>
<dbReference type="Proteomes" id="UP000233786">
    <property type="component" value="Unassembled WGS sequence"/>
</dbReference>
<protein>
    <submittedName>
        <fullName evidence="1">Uncharacterized protein</fullName>
    </submittedName>
</protein>
<dbReference type="STRING" id="994479.GCA_000194155_06917"/>
<dbReference type="AlphaFoldDB" id="A0A2N3Y5P2"/>
<dbReference type="EMBL" id="PJNB01000001">
    <property type="protein sequence ID" value="PKW18203.1"/>
    <property type="molecule type" value="Genomic_DNA"/>
</dbReference>
<evidence type="ECO:0000313" key="1">
    <source>
        <dbReference type="EMBL" id="PKW18203.1"/>
    </source>
</evidence>
<proteinExistence type="predicted"/>
<accession>A0A2N3Y5P2</accession>
<reference evidence="1" key="1">
    <citation type="submission" date="2017-12" db="EMBL/GenBank/DDBJ databases">
        <title>Sequencing the genomes of 1000 Actinobacteria strains.</title>
        <authorList>
            <person name="Klenk H.-P."/>
        </authorList>
    </citation>
    <scope>NUCLEOTIDE SEQUENCE [LARGE SCALE GENOMIC DNA]</scope>
    <source>
        <strain evidence="1">DSM 44228</strain>
    </source>
</reference>
<comment type="caution">
    <text evidence="1">The sequence shown here is derived from an EMBL/GenBank/DDBJ whole genome shotgun (WGS) entry which is preliminary data.</text>
</comment>
<evidence type="ECO:0000313" key="2">
    <source>
        <dbReference type="Proteomes" id="UP000233786"/>
    </source>
</evidence>
<sequence>MNAQVQSQLHELLVRASAVLEDLADDVREQTVTDERYTETAVLMYEIAELLRDQSATYVPPRVIDGEGTGR</sequence>
<name>A0A2N3Y5P2_SACSN</name>